<evidence type="ECO:0000256" key="7">
    <source>
        <dbReference type="ARBA" id="ARBA00023134"/>
    </source>
</evidence>
<dbReference type="GO" id="GO:0003924">
    <property type="term" value="F:GTPase activity"/>
    <property type="evidence" value="ECO:0007669"/>
    <property type="project" value="TreeGrafter"/>
</dbReference>
<dbReference type="SUPFAM" id="SSF52540">
    <property type="entry name" value="P-loop containing nucleoside triphosphate hydrolases"/>
    <property type="match status" value="1"/>
</dbReference>
<evidence type="ECO:0000256" key="3">
    <source>
        <dbReference type="ARBA" id="ARBA00022741"/>
    </source>
</evidence>
<evidence type="ECO:0000256" key="1">
    <source>
        <dbReference type="ARBA" id="ARBA00004477"/>
    </source>
</evidence>
<keyword evidence="5" id="KW-0256">Endoplasmic reticulum</keyword>
<accession>D2UZE2</accession>
<dbReference type="VEuPathDB" id="AmoebaDB:NAEGRDRAFT_2073"/>
<evidence type="ECO:0000259" key="10">
    <source>
        <dbReference type="PROSITE" id="PS51715"/>
    </source>
</evidence>
<keyword evidence="3" id="KW-0547">Nucleotide-binding</keyword>
<dbReference type="GO" id="GO:0005789">
    <property type="term" value="C:endoplasmic reticulum membrane"/>
    <property type="evidence" value="ECO:0007669"/>
    <property type="project" value="UniProtKB-SubCell"/>
</dbReference>
<dbReference type="eggNOG" id="KOG2203">
    <property type="taxonomic scope" value="Eukaryota"/>
</dbReference>
<dbReference type="STRING" id="5762.D2UZE2"/>
<dbReference type="Gene3D" id="3.40.50.300">
    <property type="entry name" value="P-loop containing nucleotide triphosphate hydrolases"/>
    <property type="match status" value="1"/>
</dbReference>
<dbReference type="AlphaFoldDB" id="D2UZE2"/>
<protein>
    <submittedName>
        <fullName evidence="11">Predicted protein</fullName>
    </submittedName>
</protein>
<dbReference type="InterPro" id="IPR030386">
    <property type="entry name" value="G_GB1_RHD3_dom"/>
</dbReference>
<proteinExistence type="inferred from homology"/>
<keyword evidence="2" id="KW-0812">Transmembrane</keyword>
<dbReference type="GeneID" id="8863264"/>
<dbReference type="FunFam" id="3.40.50.300:FF:000727">
    <property type="entry name" value="Protein SEY1 homolog"/>
    <property type="match status" value="1"/>
</dbReference>
<dbReference type="PANTHER" id="PTHR45923">
    <property type="entry name" value="PROTEIN SEY1"/>
    <property type="match status" value="1"/>
</dbReference>
<keyword evidence="7" id="KW-0342">GTP-binding</keyword>
<dbReference type="OMA" id="GCANATV"/>
<dbReference type="GO" id="GO:0016320">
    <property type="term" value="P:endoplasmic reticulum membrane fusion"/>
    <property type="evidence" value="ECO:0007669"/>
    <property type="project" value="TreeGrafter"/>
</dbReference>
<dbReference type="InterPro" id="IPR027417">
    <property type="entry name" value="P-loop_NTPase"/>
</dbReference>
<feature type="non-terminal residue" evidence="11">
    <location>
        <position position="281"/>
    </location>
</feature>
<evidence type="ECO:0000256" key="8">
    <source>
        <dbReference type="ARBA" id="ARBA00023136"/>
    </source>
</evidence>
<name>D2UZE2_NAEGR</name>
<evidence type="ECO:0000256" key="5">
    <source>
        <dbReference type="ARBA" id="ARBA00022824"/>
    </source>
</evidence>
<keyword evidence="4" id="KW-0378">Hydrolase</keyword>
<dbReference type="OrthoDB" id="1597724at2759"/>
<evidence type="ECO:0000256" key="4">
    <source>
        <dbReference type="ARBA" id="ARBA00022801"/>
    </source>
</evidence>
<organism evidence="12">
    <name type="scientific">Naegleria gruberi</name>
    <name type="common">Amoeba</name>
    <dbReference type="NCBI Taxonomy" id="5762"/>
    <lineage>
        <taxon>Eukaryota</taxon>
        <taxon>Discoba</taxon>
        <taxon>Heterolobosea</taxon>
        <taxon>Tetramitia</taxon>
        <taxon>Eutetramitia</taxon>
        <taxon>Vahlkampfiidae</taxon>
        <taxon>Naegleria</taxon>
    </lineage>
</organism>
<dbReference type="KEGG" id="ngr:NAEGRDRAFT_2073"/>
<gene>
    <name evidence="11" type="ORF">NAEGRDRAFT_2073</name>
</gene>
<dbReference type="PANTHER" id="PTHR45923:SF2">
    <property type="entry name" value="PROTEIN SEY1"/>
    <property type="match status" value="1"/>
</dbReference>
<evidence type="ECO:0000256" key="6">
    <source>
        <dbReference type="ARBA" id="ARBA00022989"/>
    </source>
</evidence>
<dbReference type="EMBL" id="GG738846">
    <property type="protein sequence ID" value="EFC50133.1"/>
    <property type="molecule type" value="Genomic_DNA"/>
</dbReference>
<evidence type="ECO:0000313" key="11">
    <source>
        <dbReference type="EMBL" id="EFC50133.1"/>
    </source>
</evidence>
<keyword evidence="12" id="KW-1185">Reference proteome</keyword>
<comment type="similarity">
    <text evidence="9">Belongs to the TRAFAC class dynamin-like GTPase superfamily. GB1/RHD3 GTPase family.</text>
</comment>
<dbReference type="RefSeq" id="XP_002682877.1">
    <property type="nucleotide sequence ID" value="XM_002682831.1"/>
</dbReference>
<comment type="subcellular location">
    <subcellularLocation>
        <location evidence="1">Endoplasmic reticulum membrane</location>
        <topology evidence="1">Multi-pass membrane protein</topology>
    </subcellularLocation>
</comment>
<evidence type="ECO:0000256" key="2">
    <source>
        <dbReference type="ARBA" id="ARBA00022692"/>
    </source>
</evidence>
<reference evidence="11 12" key="1">
    <citation type="journal article" date="2010" name="Cell">
        <title>The genome of Naegleria gruberi illuminates early eukaryotic versatility.</title>
        <authorList>
            <person name="Fritz-Laylin L.K."/>
            <person name="Prochnik S.E."/>
            <person name="Ginger M.L."/>
            <person name="Dacks J.B."/>
            <person name="Carpenter M.L."/>
            <person name="Field M.C."/>
            <person name="Kuo A."/>
            <person name="Paredez A."/>
            <person name="Chapman J."/>
            <person name="Pham J."/>
            <person name="Shu S."/>
            <person name="Neupane R."/>
            <person name="Cipriano M."/>
            <person name="Mancuso J."/>
            <person name="Tu H."/>
            <person name="Salamov A."/>
            <person name="Lindquist E."/>
            <person name="Shapiro H."/>
            <person name="Lucas S."/>
            <person name="Grigoriev I.V."/>
            <person name="Cande W.Z."/>
            <person name="Fulton C."/>
            <person name="Rokhsar D.S."/>
            <person name="Dawson S.C."/>
        </authorList>
    </citation>
    <scope>NUCLEOTIDE SEQUENCE [LARGE SCALE GENOMIC DNA]</scope>
    <source>
        <strain evidence="11 12">NEG-M</strain>
    </source>
</reference>
<evidence type="ECO:0000313" key="12">
    <source>
        <dbReference type="Proteomes" id="UP000006671"/>
    </source>
</evidence>
<feature type="non-terminal residue" evidence="11">
    <location>
        <position position="1"/>
    </location>
</feature>
<feature type="domain" description="GB1/RHD3-type G" evidence="10">
    <location>
        <begin position="19"/>
        <end position="224"/>
    </location>
</feature>
<dbReference type="Proteomes" id="UP000006671">
    <property type="component" value="Unassembled WGS sequence"/>
</dbReference>
<keyword evidence="8" id="KW-0472">Membrane</keyword>
<dbReference type="Pfam" id="PF05879">
    <property type="entry name" value="RHD3_GTPase"/>
    <property type="match status" value="1"/>
</dbReference>
<keyword evidence="6" id="KW-1133">Transmembrane helix</keyword>
<dbReference type="PROSITE" id="PS51715">
    <property type="entry name" value="G_GB1_RHD3"/>
    <property type="match status" value="1"/>
</dbReference>
<dbReference type="InterPro" id="IPR008803">
    <property type="entry name" value="RHD3/Sey1"/>
</dbReference>
<dbReference type="GO" id="GO:0005525">
    <property type="term" value="F:GTP binding"/>
    <property type="evidence" value="ECO:0007669"/>
    <property type="project" value="UniProtKB-KW"/>
</dbReference>
<sequence length="281" mass="32583">KNSETLDRFVGQTNMRGKGDNYNILSVFGPQSSGKSTLLNRLFGAGFPTMDASTGRYQVTLGVCMAKANKTLDKDILLMDLEGTDSKERVSEVLLVNMWMQDIGRYNAANLALLRIVFELNLQLFTKDKSSKTLLLFVIRDHIREMTPLEALRDQMIKDVEKLWGNIMKPTQFEDSKVTDFFDFEFTSLPHKLLQEDLFNKEIELMRDRFVNPNAKGYVFNPKYKKSVPIDDFEMYAKDIWEVIYANKDLDIPTQKEMLAMYRCDEISSALYRPFEEQIIE</sequence>
<evidence type="ECO:0000256" key="9">
    <source>
        <dbReference type="PROSITE-ProRule" id="PRU01052"/>
    </source>
</evidence>
<dbReference type="InParanoid" id="D2UZE2"/>